<evidence type="ECO:0000313" key="4">
    <source>
        <dbReference type="Proteomes" id="UP000245865"/>
    </source>
</evidence>
<keyword evidence="2" id="KW-0472">Membrane</keyword>
<evidence type="ECO:0000256" key="1">
    <source>
        <dbReference type="SAM" id="MobiDB-lite"/>
    </source>
</evidence>
<evidence type="ECO:0000256" key="2">
    <source>
        <dbReference type="SAM" id="Phobius"/>
    </source>
</evidence>
<reference evidence="3 4" key="1">
    <citation type="submission" date="2018-05" db="EMBL/GenBank/DDBJ databases">
        <title>Comparative genomic sequence analysis between strain HN4 and CCM 8460T (Falsochrobactrum ovis) will provide more evidence to prove that HN4 is a new species of Falsochrobactrum.</title>
        <authorList>
            <person name="Lyu W."/>
            <person name="Sun L."/>
            <person name="Yao L."/>
        </authorList>
    </citation>
    <scope>NUCLEOTIDE SEQUENCE [LARGE SCALE GENOMIC DNA]</scope>
    <source>
        <strain evidence="3 4">HN4</strain>
    </source>
</reference>
<gene>
    <name evidence="3" type="ORF">DKP76_06900</name>
</gene>
<name>A0A316JA00_9HYPH</name>
<dbReference type="OrthoDB" id="8454227at2"/>
<protein>
    <submittedName>
        <fullName evidence="3">Uncharacterized protein</fullName>
    </submittedName>
</protein>
<dbReference type="EMBL" id="QGDB01000002">
    <property type="protein sequence ID" value="PWL18787.1"/>
    <property type="molecule type" value="Genomic_DNA"/>
</dbReference>
<feature type="compositionally biased region" description="Polar residues" evidence="1">
    <location>
        <begin position="47"/>
        <end position="61"/>
    </location>
</feature>
<feature type="transmembrane region" description="Helical" evidence="2">
    <location>
        <begin position="18"/>
        <end position="36"/>
    </location>
</feature>
<dbReference type="AlphaFoldDB" id="A0A316JA00"/>
<dbReference type="RefSeq" id="WP_109705684.1">
    <property type="nucleotide sequence ID" value="NZ_QGDB01000002.1"/>
</dbReference>
<sequence length="71" mass="7640">MKQISPREARQGREGRPVLIILLVSIVAAFAVWFLLEVYGEIIAPDNPSNSEETLPPATTQPVPPASGDGQ</sequence>
<keyword evidence="2" id="KW-0812">Transmembrane</keyword>
<accession>A0A316JA00</accession>
<comment type="caution">
    <text evidence="3">The sequence shown here is derived from an EMBL/GenBank/DDBJ whole genome shotgun (WGS) entry which is preliminary data.</text>
</comment>
<keyword evidence="2" id="KW-1133">Transmembrane helix</keyword>
<keyword evidence="4" id="KW-1185">Reference proteome</keyword>
<organism evidence="3 4">
    <name type="scientific">Falsochrobactrum shanghaiense</name>
    <dbReference type="NCBI Taxonomy" id="2201899"/>
    <lineage>
        <taxon>Bacteria</taxon>
        <taxon>Pseudomonadati</taxon>
        <taxon>Pseudomonadota</taxon>
        <taxon>Alphaproteobacteria</taxon>
        <taxon>Hyphomicrobiales</taxon>
        <taxon>Brucellaceae</taxon>
        <taxon>Falsochrobactrum</taxon>
    </lineage>
</organism>
<feature type="region of interest" description="Disordered" evidence="1">
    <location>
        <begin position="46"/>
        <end position="71"/>
    </location>
</feature>
<dbReference type="Proteomes" id="UP000245865">
    <property type="component" value="Unassembled WGS sequence"/>
</dbReference>
<proteinExistence type="predicted"/>
<evidence type="ECO:0000313" key="3">
    <source>
        <dbReference type="EMBL" id="PWL18787.1"/>
    </source>
</evidence>